<dbReference type="OrthoDB" id="1434330at2759"/>
<accession>A0A2Z6LQI0</accession>
<dbReference type="EMBL" id="DF973226">
    <property type="protein sequence ID" value="GAU21261.1"/>
    <property type="molecule type" value="Genomic_DNA"/>
</dbReference>
<sequence>MTSISTAIASRRIKNGCVTECFGYISGAFIEEDYHHGDGDSYREGDDDDNGGYDYAPAA</sequence>
<proteinExistence type="predicted"/>
<evidence type="ECO:0000256" key="1">
    <source>
        <dbReference type="SAM" id="MobiDB-lite"/>
    </source>
</evidence>
<protein>
    <submittedName>
        <fullName evidence="2">Uncharacterized protein</fullName>
    </submittedName>
</protein>
<evidence type="ECO:0000313" key="2">
    <source>
        <dbReference type="EMBL" id="GAU21261.1"/>
    </source>
</evidence>
<organism evidence="2 3">
    <name type="scientific">Trifolium subterraneum</name>
    <name type="common">Subterranean clover</name>
    <dbReference type="NCBI Taxonomy" id="3900"/>
    <lineage>
        <taxon>Eukaryota</taxon>
        <taxon>Viridiplantae</taxon>
        <taxon>Streptophyta</taxon>
        <taxon>Embryophyta</taxon>
        <taxon>Tracheophyta</taxon>
        <taxon>Spermatophyta</taxon>
        <taxon>Magnoliopsida</taxon>
        <taxon>eudicotyledons</taxon>
        <taxon>Gunneridae</taxon>
        <taxon>Pentapetalae</taxon>
        <taxon>rosids</taxon>
        <taxon>fabids</taxon>
        <taxon>Fabales</taxon>
        <taxon>Fabaceae</taxon>
        <taxon>Papilionoideae</taxon>
        <taxon>50 kb inversion clade</taxon>
        <taxon>NPAAA clade</taxon>
        <taxon>Hologalegina</taxon>
        <taxon>IRL clade</taxon>
        <taxon>Trifolieae</taxon>
        <taxon>Trifolium</taxon>
    </lineage>
</organism>
<name>A0A2Z6LQI0_TRISU</name>
<dbReference type="AlphaFoldDB" id="A0A2Z6LQI0"/>
<gene>
    <name evidence="2" type="ORF">TSUD_286710</name>
</gene>
<feature type="region of interest" description="Disordered" evidence="1">
    <location>
        <begin position="36"/>
        <end position="59"/>
    </location>
</feature>
<dbReference type="Proteomes" id="UP000242715">
    <property type="component" value="Unassembled WGS sequence"/>
</dbReference>
<evidence type="ECO:0000313" key="3">
    <source>
        <dbReference type="Proteomes" id="UP000242715"/>
    </source>
</evidence>
<reference evidence="3" key="1">
    <citation type="journal article" date="2017" name="Front. Plant Sci.">
        <title>Climate Clever Clovers: New Paradigm to Reduce the Environmental Footprint of Ruminants by Breeding Low Methanogenic Forages Utilizing Haplotype Variation.</title>
        <authorList>
            <person name="Kaur P."/>
            <person name="Appels R."/>
            <person name="Bayer P.E."/>
            <person name="Keeble-Gagnere G."/>
            <person name="Wang J."/>
            <person name="Hirakawa H."/>
            <person name="Shirasawa K."/>
            <person name="Vercoe P."/>
            <person name="Stefanova K."/>
            <person name="Durmic Z."/>
            <person name="Nichols P."/>
            <person name="Revell C."/>
            <person name="Isobe S.N."/>
            <person name="Edwards D."/>
            <person name="Erskine W."/>
        </authorList>
    </citation>
    <scope>NUCLEOTIDE SEQUENCE [LARGE SCALE GENOMIC DNA]</scope>
    <source>
        <strain evidence="3">cv. Daliak</strain>
    </source>
</reference>
<keyword evidence="3" id="KW-1185">Reference proteome</keyword>